<dbReference type="Pfam" id="PF01027">
    <property type="entry name" value="Bax1-I"/>
    <property type="match status" value="1"/>
</dbReference>
<evidence type="ECO:0000256" key="3">
    <source>
        <dbReference type="ARBA" id="ARBA00022692"/>
    </source>
</evidence>
<evidence type="ECO:0000256" key="6">
    <source>
        <dbReference type="RuleBase" id="RU004379"/>
    </source>
</evidence>
<dbReference type="PANTHER" id="PTHR23291:SF50">
    <property type="entry name" value="PROTEIN LIFEGUARD 4"/>
    <property type="match status" value="1"/>
</dbReference>
<evidence type="ECO:0000256" key="2">
    <source>
        <dbReference type="ARBA" id="ARBA00010350"/>
    </source>
</evidence>
<feature type="transmembrane region" description="Helical" evidence="6">
    <location>
        <begin position="145"/>
        <end position="163"/>
    </location>
</feature>
<dbReference type="EMBL" id="JAOZFE010000001">
    <property type="protein sequence ID" value="MCW0952887.1"/>
    <property type="molecule type" value="Genomic_DNA"/>
</dbReference>
<dbReference type="Proteomes" id="UP001526225">
    <property type="component" value="Unassembled WGS sequence"/>
</dbReference>
<feature type="transmembrane region" description="Helical" evidence="6">
    <location>
        <begin position="88"/>
        <end position="108"/>
    </location>
</feature>
<keyword evidence="8" id="KW-1185">Reference proteome</keyword>
<dbReference type="RefSeq" id="WP_213409485.1">
    <property type="nucleotide sequence ID" value="NZ_CP074441.1"/>
</dbReference>
<dbReference type="CDD" id="cd10432">
    <property type="entry name" value="BI-1-like_bacterial"/>
    <property type="match status" value="1"/>
</dbReference>
<reference evidence="7 8" key="1">
    <citation type="submission" date="2022-10" db="EMBL/GenBank/DDBJ databases">
        <title>Weissella fermenti sp. nov., isolated from fermented cabbage.</title>
        <authorList>
            <person name="Lee J.K."/>
            <person name="Baek J.H."/>
            <person name="Choi D.G."/>
            <person name="Kim J.M."/>
            <person name="Jeon C.O."/>
        </authorList>
    </citation>
    <scope>NUCLEOTIDE SEQUENCE [LARGE SCALE GENOMIC DNA]</scope>
    <source>
        <strain evidence="7 8">KACC 18534</strain>
    </source>
</reference>
<keyword evidence="4 6" id="KW-1133">Transmembrane helix</keyword>
<name>A0ABT3E3C5_9LACO</name>
<feature type="transmembrane region" description="Helical" evidence="6">
    <location>
        <begin position="207"/>
        <end position="229"/>
    </location>
</feature>
<dbReference type="InterPro" id="IPR006214">
    <property type="entry name" value="Bax_inhibitor_1-related"/>
</dbReference>
<comment type="caution">
    <text evidence="7">The sequence shown here is derived from an EMBL/GenBank/DDBJ whole genome shotgun (WGS) entry which is preliminary data.</text>
</comment>
<feature type="transmembrane region" description="Helical" evidence="6">
    <location>
        <begin position="169"/>
        <end position="186"/>
    </location>
</feature>
<proteinExistence type="inferred from homology"/>
<protein>
    <submittedName>
        <fullName evidence="7">Bax inhibitor-1/YccA family protein</fullName>
    </submittedName>
</protein>
<evidence type="ECO:0000313" key="8">
    <source>
        <dbReference type="Proteomes" id="UP001526225"/>
    </source>
</evidence>
<evidence type="ECO:0000256" key="5">
    <source>
        <dbReference type="ARBA" id="ARBA00023136"/>
    </source>
</evidence>
<comment type="similarity">
    <text evidence="2 6">Belongs to the BI1 family.</text>
</comment>
<keyword evidence="5 6" id="KW-0472">Membrane</keyword>
<evidence type="ECO:0000256" key="4">
    <source>
        <dbReference type="ARBA" id="ARBA00022989"/>
    </source>
</evidence>
<gene>
    <name evidence="7" type="ORF">OIT44_02230</name>
</gene>
<feature type="transmembrane region" description="Helical" evidence="6">
    <location>
        <begin position="51"/>
        <end position="76"/>
    </location>
</feature>
<feature type="transmembrane region" description="Helical" evidence="6">
    <location>
        <begin position="114"/>
        <end position="133"/>
    </location>
</feature>
<dbReference type="PANTHER" id="PTHR23291">
    <property type="entry name" value="BAX INHIBITOR-RELATED"/>
    <property type="match status" value="1"/>
</dbReference>
<organism evidence="7 8">
    <name type="scientific">Weissella ceti</name>
    <dbReference type="NCBI Taxonomy" id="759620"/>
    <lineage>
        <taxon>Bacteria</taxon>
        <taxon>Bacillati</taxon>
        <taxon>Bacillota</taxon>
        <taxon>Bacilli</taxon>
        <taxon>Lactobacillales</taxon>
        <taxon>Lactobacillaceae</taxon>
        <taxon>Weissella</taxon>
    </lineage>
</organism>
<sequence length="236" mass="26076">MDNYNYENPRVVNQDSAGLNAFFRKVYTYMGLALLVTFVTAYIGVTVFPVQIAAIFTSTASSLIMLAIMIGFVFLFSRKVMTNPGAAFGMLMGFAVLNGATFAVIGLTVDMTSIIYAFLTTVFLFVGMAAYGFLTKKSMASMGSILFGAVIALIVANIINLFWFNQTMYLVVSVIGVVVFALYTAYDMNMLKEMYYEFGQTDARTTQGLAVSGALSLYMDFINLFIYLIRLFSSRD</sequence>
<feature type="transmembrane region" description="Helical" evidence="6">
    <location>
        <begin position="26"/>
        <end position="45"/>
    </location>
</feature>
<keyword evidence="3 6" id="KW-0812">Transmembrane</keyword>
<comment type="subcellular location">
    <subcellularLocation>
        <location evidence="1">Membrane</location>
        <topology evidence="1">Multi-pass membrane protein</topology>
    </subcellularLocation>
</comment>
<accession>A0ABT3E3C5</accession>
<evidence type="ECO:0000313" key="7">
    <source>
        <dbReference type="EMBL" id="MCW0952887.1"/>
    </source>
</evidence>
<evidence type="ECO:0000256" key="1">
    <source>
        <dbReference type="ARBA" id="ARBA00004141"/>
    </source>
</evidence>